<dbReference type="InterPro" id="IPR002347">
    <property type="entry name" value="SDR_fam"/>
</dbReference>
<dbReference type="FunFam" id="3.40.50.720:FF:000594">
    <property type="entry name" value="Short-chain oxidoreductase"/>
    <property type="match status" value="1"/>
</dbReference>
<sequence>MTTPQPQPQRRIGSGFGATSTAEEVLAGIDLTGRLAVVTGGYSGIGLATTRALARAGARVVVPARRPEAAREAVAGIAGAAVEVEVEVEELDLADLDSVRAFAERFLASGRGIDIMINSAGIMACPETRVGPDGWEAQFAVNHLGHHALVNRLWPALSRAGGSGGAAGARVIAVSSTGHQGSDIRWDDPHFERGYDKWQAYGQAKTANVLFAVHLDALGRESGVRAFSVHPGVIATELGRHLTDGEMVAMGFMKEDGTWADFFRTPEQGAATQVWAATSPRLAGTGGAYCQDCDIAEYAEPGAEGYTEGVREYAVDPAGAARLWALSAELTGVDAFAR</sequence>
<organism evidence="4 5">
    <name type="scientific">Streptomyces carminius</name>
    <dbReference type="NCBI Taxonomy" id="2665496"/>
    <lineage>
        <taxon>Bacteria</taxon>
        <taxon>Bacillati</taxon>
        <taxon>Actinomycetota</taxon>
        <taxon>Actinomycetes</taxon>
        <taxon>Kitasatosporales</taxon>
        <taxon>Streptomycetaceae</taxon>
        <taxon>Streptomyces</taxon>
    </lineage>
</organism>
<dbReference type="RefSeq" id="WP_100202930.1">
    <property type="nucleotide sequence ID" value="NZ_PGGW01000058.1"/>
</dbReference>
<dbReference type="InterPro" id="IPR036291">
    <property type="entry name" value="NAD(P)-bd_dom_sf"/>
</dbReference>
<dbReference type="NCBIfam" id="NF004845">
    <property type="entry name" value="PRK06196.1"/>
    <property type="match status" value="1"/>
</dbReference>
<reference evidence="4 5" key="1">
    <citation type="submission" date="2017-11" db="EMBL/GenBank/DDBJ databases">
        <title>Streptomyces carmine sp. nov., a novel actinomycete isolated from Sophora alopecuroides in Xinjiang, China.</title>
        <authorList>
            <person name="Wang Y."/>
            <person name="Luo X."/>
            <person name="Wan C."/>
            <person name="Zhang L."/>
        </authorList>
    </citation>
    <scope>NUCLEOTIDE SEQUENCE [LARGE SCALE GENOMIC DNA]</scope>
    <source>
        <strain evidence="4 5">TRM SA0054</strain>
    </source>
</reference>
<dbReference type="PRINTS" id="PR00081">
    <property type="entry name" value="GDHRDH"/>
</dbReference>
<dbReference type="GO" id="GO:0016491">
    <property type="term" value="F:oxidoreductase activity"/>
    <property type="evidence" value="ECO:0007669"/>
    <property type="project" value="UniProtKB-KW"/>
</dbReference>
<name>A0A2M8LWU2_9ACTN</name>
<gene>
    <name evidence="4" type="ORF">CUT44_18205</name>
</gene>
<accession>A0A2M8LWU2</accession>
<dbReference type="EMBL" id="PGGW01000058">
    <property type="protein sequence ID" value="PJE96437.1"/>
    <property type="molecule type" value="Genomic_DNA"/>
</dbReference>
<comment type="similarity">
    <text evidence="1">Belongs to the short-chain dehydrogenases/reductases (SDR) family.</text>
</comment>
<evidence type="ECO:0000256" key="2">
    <source>
        <dbReference type="ARBA" id="ARBA00023002"/>
    </source>
</evidence>
<dbReference type="Pfam" id="PF00106">
    <property type="entry name" value="adh_short"/>
    <property type="match status" value="1"/>
</dbReference>
<dbReference type="PANTHER" id="PTHR24320:SF148">
    <property type="entry name" value="NAD(P)-BINDING ROSSMANN-FOLD SUPERFAMILY PROTEIN"/>
    <property type="match status" value="1"/>
</dbReference>
<protein>
    <recommendedName>
        <fullName evidence="3">Probable oxidoreductase</fullName>
    </recommendedName>
</protein>
<evidence type="ECO:0000256" key="3">
    <source>
        <dbReference type="ARBA" id="ARBA00071493"/>
    </source>
</evidence>
<proteinExistence type="inferred from homology"/>
<dbReference type="Gene3D" id="3.40.50.720">
    <property type="entry name" value="NAD(P)-binding Rossmann-like Domain"/>
    <property type="match status" value="1"/>
</dbReference>
<evidence type="ECO:0000256" key="1">
    <source>
        <dbReference type="ARBA" id="ARBA00006484"/>
    </source>
</evidence>
<dbReference type="PANTHER" id="PTHR24320">
    <property type="entry name" value="RETINOL DEHYDROGENASE"/>
    <property type="match status" value="1"/>
</dbReference>
<dbReference type="AlphaFoldDB" id="A0A2M8LWU2"/>
<evidence type="ECO:0000313" key="5">
    <source>
        <dbReference type="Proteomes" id="UP000230407"/>
    </source>
</evidence>
<keyword evidence="2" id="KW-0560">Oxidoreductase</keyword>
<comment type="caution">
    <text evidence="4">The sequence shown here is derived from an EMBL/GenBank/DDBJ whole genome shotgun (WGS) entry which is preliminary data.</text>
</comment>
<keyword evidence="5" id="KW-1185">Reference proteome</keyword>
<evidence type="ECO:0000313" key="4">
    <source>
        <dbReference type="EMBL" id="PJE96437.1"/>
    </source>
</evidence>
<dbReference type="Proteomes" id="UP000230407">
    <property type="component" value="Unassembled WGS sequence"/>
</dbReference>
<dbReference type="SUPFAM" id="SSF51735">
    <property type="entry name" value="NAD(P)-binding Rossmann-fold domains"/>
    <property type="match status" value="1"/>
</dbReference>